<dbReference type="InterPro" id="IPR052337">
    <property type="entry name" value="SAT4-like"/>
</dbReference>
<evidence type="ECO:0000256" key="3">
    <source>
        <dbReference type="ARBA" id="ARBA00022989"/>
    </source>
</evidence>
<dbReference type="PANTHER" id="PTHR33048:SF123">
    <property type="entry name" value="INTEGRAL MEMBRANE PROTEIN"/>
    <property type="match status" value="1"/>
</dbReference>
<evidence type="ECO:0000256" key="4">
    <source>
        <dbReference type="ARBA" id="ARBA00023136"/>
    </source>
</evidence>
<dbReference type="PANTHER" id="PTHR33048">
    <property type="entry name" value="PTH11-LIKE INTEGRAL MEMBRANE PROTEIN (AFU_ORTHOLOGUE AFUA_5G11245)"/>
    <property type="match status" value="1"/>
</dbReference>
<dbReference type="HOGENOM" id="CLU_028200_0_4_1"/>
<evidence type="ECO:0000256" key="2">
    <source>
        <dbReference type="ARBA" id="ARBA00022692"/>
    </source>
</evidence>
<keyword evidence="11" id="KW-1185">Reference proteome</keyword>
<dbReference type="GO" id="GO:0016020">
    <property type="term" value="C:membrane"/>
    <property type="evidence" value="ECO:0007669"/>
    <property type="project" value="UniProtKB-SubCell"/>
</dbReference>
<dbReference type="InterPro" id="IPR049326">
    <property type="entry name" value="Rhodopsin_dom_fungi"/>
</dbReference>
<evidence type="ECO:0000313" key="10">
    <source>
        <dbReference type="EMBL" id="KAF4476108.1"/>
    </source>
</evidence>
<feature type="transmembrane region" description="Helical" evidence="7">
    <location>
        <begin position="162"/>
        <end position="185"/>
    </location>
</feature>
<accession>L2FY93</accession>
<keyword evidence="2 7" id="KW-0812">Transmembrane</keyword>
<dbReference type="AlphaFoldDB" id="L2FY93"/>
<reference evidence="9" key="1">
    <citation type="submission" date="2012-08" db="EMBL/GenBank/DDBJ databases">
        <title>Genome analysis of Colletotrichum orbiculare and Colletotrichum fructicola.</title>
        <authorList>
            <person name="Gan P.H.P."/>
            <person name="Ikeda K."/>
            <person name="Irieda H."/>
            <person name="Narusaka M."/>
            <person name="O'Connell R.J."/>
            <person name="Narusaka Y."/>
            <person name="Takano Y."/>
            <person name="Kubo Y."/>
            <person name="Shirasu K."/>
        </authorList>
    </citation>
    <scope>NUCLEOTIDE SEQUENCE</scope>
    <source>
        <strain evidence="9">Nara gc5</strain>
    </source>
</reference>
<evidence type="ECO:0000313" key="11">
    <source>
        <dbReference type="Proteomes" id="UP000011096"/>
    </source>
</evidence>
<keyword evidence="3 7" id="KW-1133">Transmembrane helix</keyword>
<dbReference type="OrthoDB" id="5413793at2759"/>
<evidence type="ECO:0000256" key="6">
    <source>
        <dbReference type="SAM" id="MobiDB-lite"/>
    </source>
</evidence>
<keyword evidence="4 7" id="KW-0472">Membrane</keyword>
<evidence type="ECO:0000256" key="5">
    <source>
        <dbReference type="ARBA" id="ARBA00038359"/>
    </source>
</evidence>
<reference evidence="10 11" key="3">
    <citation type="submission" date="2020-04" db="EMBL/GenBank/DDBJ databases">
        <title>Genome sequencing and assembly of multiple isolates from the Colletotrichum gloeosporioides species complex.</title>
        <authorList>
            <person name="Gan P."/>
            <person name="Shirasu K."/>
        </authorList>
    </citation>
    <scope>NUCLEOTIDE SEQUENCE [LARGE SCALE GENOMIC DNA]</scope>
    <source>
        <strain evidence="10 11">Nara gc5</strain>
    </source>
</reference>
<dbReference type="Pfam" id="PF20684">
    <property type="entry name" value="Fung_rhodopsin"/>
    <property type="match status" value="1"/>
</dbReference>
<evidence type="ECO:0000256" key="1">
    <source>
        <dbReference type="ARBA" id="ARBA00004141"/>
    </source>
</evidence>
<dbReference type="EMBL" id="KB020785">
    <property type="protein sequence ID" value="ELA30718.1"/>
    <property type="molecule type" value="Genomic_DNA"/>
</dbReference>
<feature type="transmembrane region" description="Helical" evidence="7">
    <location>
        <begin position="197"/>
        <end position="215"/>
    </location>
</feature>
<dbReference type="EMBL" id="ANPB02000009">
    <property type="protein sequence ID" value="KAF4476108.1"/>
    <property type="molecule type" value="Genomic_DNA"/>
</dbReference>
<dbReference type="InParanoid" id="L2FY93"/>
<proteinExistence type="inferred from homology"/>
<reference evidence="10 11" key="2">
    <citation type="submission" date="2012-08" db="EMBL/GenBank/DDBJ databases">
        <authorList>
            <person name="Gan P.H.P."/>
            <person name="Ikeda K."/>
            <person name="Irieda H."/>
            <person name="Narusaka M."/>
            <person name="O'Connell R.J."/>
            <person name="Narusaka Y."/>
            <person name="Takano Y."/>
            <person name="Kubo Y."/>
            <person name="Shirasu K."/>
        </authorList>
    </citation>
    <scope>NUCLEOTIDE SEQUENCE [LARGE SCALE GENOMIC DNA]</scope>
    <source>
        <strain evidence="10 11">Nara gc5</strain>
    </source>
</reference>
<feature type="domain" description="Rhodopsin" evidence="8">
    <location>
        <begin position="27"/>
        <end position="260"/>
    </location>
</feature>
<sequence>MADSLVGPLIGATVAMMCLTTLVISVRVGVRASLRTYGLDDVLIVTSWVFTMAMCIQTLVSAHAGFGRHHQDVDPANYERFLKLTISTSSTYSYGLALAKMSFAVLYIRMLPERRLIIVNKTIVVFLCCQAIEESMIPIFQCHPIAKAWIPSMVGTCLDLPVLWWIGFAFNLCTDLILFIQPIPFLWRLQLPIIKRLGLIAMLSLGLMVCAISVIRMHSVTEMGLDDTHDLAVPIIWSEAEVSTLIICSCVPFLRKLAQRLPWYQRMFETTNHDSQLPPVETIGHARRRSPFGSKENGRGKDMFGDDSGLTGSTLTYPMSVLSRPAKASDPTSDNMAEIQRITSANMDNSTPLPDFNIDLEANAEVIQTPLKLHSPISPISPISDSKSVEAP</sequence>
<evidence type="ECO:0000256" key="7">
    <source>
        <dbReference type="SAM" id="Phobius"/>
    </source>
</evidence>
<feature type="transmembrane region" description="Helical" evidence="7">
    <location>
        <begin position="6"/>
        <end position="30"/>
    </location>
</feature>
<feature type="region of interest" description="Disordered" evidence="6">
    <location>
        <begin position="287"/>
        <end position="309"/>
    </location>
</feature>
<feature type="transmembrane region" description="Helical" evidence="7">
    <location>
        <begin position="42"/>
        <end position="66"/>
    </location>
</feature>
<organism evidence="9">
    <name type="scientific">Colletotrichum fructicola (strain Nara gc5)</name>
    <name type="common">Anthracnose fungus</name>
    <name type="synonym">Colletotrichum gloeosporioides (strain Nara gc5)</name>
    <dbReference type="NCBI Taxonomy" id="1213859"/>
    <lineage>
        <taxon>Eukaryota</taxon>
        <taxon>Fungi</taxon>
        <taxon>Dikarya</taxon>
        <taxon>Ascomycota</taxon>
        <taxon>Pezizomycotina</taxon>
        <taxon>Sordariomycetes</taxon>
        <taxon>Hypocreomycetidae</taxon>
        <taxon>Glomerellales</taxon>
        <taxon>Glomerellaceae</taxon>
        <taxon>Colletotrichum</taxon>
        <taxon>Colletotrichum gloeosporioides species complex</taxon>
    </lineage>
</organism>
<feature type="transmembrane region" description="Helical" evidence="7">
    <location>
        <begin position="92"/>
        <end position="111"/>
    </location>
</feature>
<evidence type="ECO:0000259" key="8">
    <source>
        <dbReference type="Pfam" id="PF20684"/>
    </source>
</evidence>
<dbReference type="Proteomes" id="UP000011096">
    <property type="component" value="Unassembled WGS sequence"/>
</dbReference>
<protein>
    <submittedName>
        <fullName evidence="9">Integral membrane protein</fullName>
    </submittedName>
    <submittedName>
        <fullName evidence="10">Satratoxin biosynthesis SC1 cluster protein 4</fullName>
    </submittedName>
</protein>
<comment type="subcellular location">
    <subcellularLocation>
        <location evidence="1">Membrane</location>
        <topology evidence="1">Multi-pass membrane protein</topology>
    </subcellularLocation>
</comment>
<gene>
    <name evidence="9" type="ORF">CGGC5_8924</name>
    <name evidence="10" type="ORF">CGGC5_v015497</name>
</gene>
<name>L2FY93_COLFN</name>
<comment type="similarity">
    <text evidence="5">Belongs to the SAT4 family.</text>
</comment>
<evidence type="ECO:0000313" key="9">
    <source>
        <dbReference type="EMBL" id="ELA30718.1"/>
    </source>
</evidence>